<dbReference type="AlphaFoldDB" id="A0A3L6RYB0"/>
<evidence type="ECO:0000256" key="1">
    <source>
        <dbReference type="SAM" id="MobiDB-lite"/>
    </source>
</evidence>
<evidence type="ECO:0000313" key="3">
    <source>
        <dbReference type="Proteomes" id="UP000275267"/>
    </source>
</evidence>
<dbReference type="SUPFAM" id="SSF48239">
    <property type="entry name" value="Terpenoid cyclases/Protein prenyltransferases"/>
    <property type="match status" value="1"/>
</dbReference>
<proteinExistence type="predicted"/>
<dbReference type="GO" id="GO:0016866">
    <property type="term" value="F:intramolecular transferase activity"/>
    <property type="evidence" value="ECO:0007669"/>
    <property type="project" value="InterPro"/>
</dbReference>
<sequence length="63" mass="7592">MVSNFHGRQVWEFDPDASTDQERAKVEQLRREFSENRFRMRESQDLLMRIQEKKKATLEPPPA</sequence>
<keyword evidence="3" id="KW-1185">Reference proteome</keyword>
<accession>A0A3L6RYB0</accession>
<dbReference type="GO" id="GO:0005811">
    <property type="term" value="C:lipid droplet"/>
    <property type="evidence" value="ECO:0007669"/>
    <property type="project" value="InterPro"/>
</dbReference>
<dbReference type="EMBL" id="PQIB02000006">
    <property type="protein sequence ID" value="RLN11730.1"/>
    <property type="molecule type" value="Genomic_DNA"/>
</dbReference>
<feature type="region of interest" description="Disordered" evidence="1">
    <location>
        <begin position="1"/>
        <end position="22"/>
    </location>
</feature>
<reference evidence="3" key="1">
    <citation type="journal article" date="2019" name="Nat. Commun.">
        <title>The genome of broomcorn millet.</title>
        <authorList>
            <person name="Zou C."/>
            <person name="Miki D."/>
            <person name="Li D."/>
            <person name="Tang Q."/>
            <person name="Xiao L."/>
            <person name="Rajput S."/>
            <person name="Deng P."/>
            <person name="Jia W."/>
            <person name="Huang R."/>
            <person name="Zhang M."/>
            <person name="Sun Y."/>
            <person name="Hu J."/>
            <person name="Fu X."/>
            <person name="Schnable P.S."/>
            <person name="Li F."/>
            <person name="Zhang H."/>
            <person name="Feng B."/>
            <person name="Zhu X."/>
            <person name="Liu R."/>
            <person name="Schnable J.C."/>
            <person name="Zhu J.-K."/>
            <person name="Zhang H."/>
        </authorList>
    </citation>
    <scope>NUCLEOTIDE SEQUENCE [LARGE SCALE GENOMIC DNA]</scope>
</reference>
<dbReference type="Proteomes" id="UP000275267">
    <property type="component" value="Unassembled WGS sequence"/>
</dbReference>
<comment type="caution">
    <text evidence="2">The sequence shown here is derived from an EMBL/GenBank/DDBJ whole genome shotgun (WGS) entry which is preliminary data.</text>
</comment>
<dbReference type="OrthoDB" id="21502at2759"/>
<dbReference type="InterPro" id="IPR018333">
    <property type="entry name" value="Squalene_cyclase"/>
</dbReference>
<name>A0A3L6RYB0_PANMI</name>
<dbReference type="PANTHER" id="PTHR11764:SF89">
    <property type="entry name" value="TERPENE CYCLASE_MUTASE FAMILY MEMBER"/>
    <property type="match status" value="1"/>
</dbReference>
<protein>
    <submittedName>
        <fullName evidence="2">Uncharacterized protein</fullName>
    </submittedName>
</protein>
<dbReference type="PANTHER" id="PTHR11764">
    <property type="entry name" value="TERPENE CYCLASE/MUTASE FAMILY MEMBER"/>
    <property type="match status" value="1"/>
</dbReference>
<dbReference type="InterPro" id="IPR008930">
    <property type="entry name" value="Terpenoid_cyclase/PrenylTrfase"/>
</dbReference>
<evidence type="ECO:0000313" key="2">
    <source>
        <dbReference type="EMBL" id="RLN11730.1"/>
    </source>
</evidence>
<gene>
    <name evidence="2" type="ORF">C2845_PM09G13070</name>
</gene>
<dbReference type="GO" id="GO:0016104">
    <property type="term" value="P:triterpenoid biosynthetic process"/>
    <property type="evidence" value="ECO:0007669"/>
    <property type="project" value="InterPro"/>
</dbReference>
<organism evidence="2 3">
    <name type="scientific">Panicum miliaceum</name>
    <name type="common">Proso millet</name>
    <name type="synonym">Broomcorn millet</name>
    <dbReference type="NCBI Taxonomy" id="4540"/>
    <lineage>
        <taxon>Eukaryota</taxon>
        <taxon>Viridiplantae</taxon>
        <taxon>Streptophyta</taxon>
        <taxon>Embryophyta</taxon>
        <taxon>Tracheophyta</taxon>
        <taxon>Spermatophyta</taxon>
        <taxon>Magnoliopsida</taxon>
        <taxon>Liliopsida</taxon>
        <taxon>Poales</taxon>
        <taxon>Poaceae</taxon>
        <taxon>PACMAD clade</taxon>
        <taxon>Panicoideae</taxon>
        <taxon>Panicodae</taxon>
        <taxon>Paniceae</taxon>
        <taxon>Panicinae</taxon>
        <taxon>Panicum</taxon>
        <taxon>Panicum sect. Panicum</taxon>
    </lineage>
</organism>
<dbReference type="STRING" id="4540.A0A3L6RYB0"/>